<dbReference type="EMBL" id="GIBP01004677">
    <property type="protein sequence ID" value="NDV33646.1"/>
    <property type="molecule type" value="Transcribed_RNA"/>
</dbReference>
<dbReference type="CDD" id="cd06623">
    <property type="entry name" value="PKc_MAPKK_plant_like"/>
    <property type="match status" value="1"/>
</dbReference>
<evidence type="ECO:0000256" key="9">
    <source>
        <dbReference type="ARBA" id="ARBA00051693"/>
    </source>
</evidence>
<proteinExistence type="inferred from homology"/>
<evidence type="ECO:0000256" key="10">
    <source>
        <dbReference type="PROSITE-ProRule" id="PRU10141"/>
    </source>
</evidence>
<sequence>MQDFKNLRINATERPVTGFGSITCGNLSIGPGGLEVAGQKTSTIASFEELDGANEAKDILGYGTSGVVRKVTHRPTNQVYALKTMPIGSSGQVLTEKELIELKALHQSHHPCIVSFYGAFYNDGALSILLEYMDRGTLADLLKKHKIIPENLLSKLTHSIVLGLEYLHKDLHLIHRDIKPQNILLDSSGHVKITDFGVSGEIAHSAAFANSFVGTLKYMSPERIQGGRHSTKSDIWSLGIVIMECALGSYPYGDETKMSYFDLLGSIVNKNIPSLPPHFSPEFQDFVSKSLEKNETQRLESYVLSQHAWLTKYDSDGNNIKEWLER</sequence>
<dbReference type="Pfam" id="PF00069">
    <property type="entry name" value="Pkinase"/>
    <property type="match status" value="1"/>
</dbReference>
<comment type="catalytic activity">
    <reaction evidence="9">
        <text>L-tyrosyl-[protein] + ATP = O-phospho-L-tyrosyl-[protein] + ADP + H(+)</text>
        <dbReference type="Rhea" id="RHEA:10596"/>
        <dbReference type="Rhea" id="RHEA-COMP:10136"/>
        <dbReference type="Rhea" id="RHEA-COMP:20101"/>
        <dbReference type="ChEBI" id="CHEBI:15378"/>
        <dbReference type="ChEBI" id="CHEBI:30616"/>
        <dbReference type="ChEBI" id="CHEBI:46858"/>
        <dbReference type="ChEBI" id="CHEBI:61978"/>
        <dbReference type="ChEBI" id="CHEBI:456216"/>
        <dbReference type="EC" id="2.7.12.2"/>
    </reaction>
</comment>
<dbReference type="SUPFAM" id="SSF56112">
    <property type="entry name" value="Protein kinase-like (PK-like)"/>
    <property type="match status" value="1"/>
</dbReference>
<evidence type="ECO:0000256" key="8">
    <source>
        <dbReference type="ARBA" id="ARBA00049299"/>
    </source>
</evidence>
<dbReference type="PROSITE" id="PS50011">
    <property type="entry name" value="PROTEIN_KINASE_DOM"/>
    <property type="match status" value="1"/>
</dbReference>
<organism evidence="13">
    <name type="scientific">Arcella intermedia</name>
    <dbReference type="NCBI Taxonomy" id="1963864"/>
    <lineage>
        <taxon>Eukaryota</taxon>
        <taxon>Amoebozoa</taxon>
        <taxon>Tubulinea</taxon>
        <taxon>Elardia</taxon>
        <taxon>Arcellinida</taxon>
        <taxon>Sphaerothecina</taxon>
        <taxon>Arcellidae</taxon>
        <taxon>Arcella</taxon>
    </lineage>
</organism>
<evidence type="ECO:0000313" key="13">
    <source>
        <dbReference type="EMBL" id="NDV33646.1"/>
    </source>
</evidence>
<dbReference type="PANTHER" id="PTHR48013:SF9">
    <property type="entry name" value="DUAL SPECIFICITY MITOGEN-ACTIVATED PROTEIN KINASE KINASE 5"/>
    <property type="match status" value="1"/>
</dbReference>
<evidence type="ECO:0000256" key="6">
    <source>
        <dbReference type="ARBA" id="ARBA00038999"/>
    </source>
</evidence>
<dbReference type="Gene3D" id="1.10.510.10">
    <property type="entry name" value="Transferase(Phosphotransferase) domain 1"/>
    <property type="match status" value="1"/>
</dbReference>
<accession>A0A6B2L9I4</accession>
<protein>
    <recommendedName>
        <fullName evidence="6">mitogen-activated protein kinase kinase</fullName>
        <ecNumber evidence="6">2.7.12.2</ecNumber>
    </recommendedName>
</protein>
<dbReference type="InterPro" id="IPR000719">
    <property type="entry name" value="Prot_kinase_dom"/>
</dbReference>
<dbReference type="InterPro" id="IPR011009">
    <property type="entry name" value="Kinase-like_dom_sf"/>
</dbReference>
<evidence type="ECO:0000256" key="2">
    <source>
        <dbReference type="ARBA" id="ARBA00022741"/>
    </source>
</evidence>
<dbReference type="InterPro" id="IPR008271">
    <property type="entry name" value="Ser/Thr_kinase_AS"/>
</dbReference>
<reference evidence="13" key="1">
    <citation type="journal article" date="2020" name="J. Eukaryot. Microbiol.">
        <title>De novo Sequencing, Assembly and Annotation of the Transcriptome for the Free-Living Testate Amoeba Arcella intermedia.</title>
        <authorList>
            <person name="Ribeiro G.M."/>
            <person name="Porfirio-Sousa A.L."/>
            <person name="Maurer-Alcala X.X."/>
            <person name="Katz L.A."/>
            <person name="Lahr D.J.G."/>
        </authorList>
    </citation>
    <scope>NUCLEOTIDE SEQUENCE</scope>
</reference>
<keyword evidence="1" id="KW-0808">Transferase</keyword>
<dbReference type="GO" id="GO:0005524">
    <property type="term" value="F:ATP binding"/>
    <property type="evidence" value="ECO:0007669"/>
    <property type="project" value="UniProtKB-UniRule"/>
</dbReference>
<evidence type="ECO:0000256" key="1">
    <source>
        <dbReference type="ARBA" id="ARBA00022679"/>
    </source>
</evidence>
<dbReference type="PROSITE" id="PS00108">
    <property type="entry name" value="PROTEIN_KINASE_ST"/>
    <property type="match status" value="1"/>
</dbReference>
<keyword evidence="3" id="KW-0418">Kinase</keyword>
<keyword evidence="4 10" id="KW-0067">ATP-binding</keyword>
<keyword evidence="11" id="KW-0723">Serine/threonine-protein kinase</keyword>
<evidence type="ECO:0000256" key="4">
    <source>
        <dbReference type="ARBA" id="ARBA00022840"/>
    </source>
</evidence>
<name>A0A6B2L9I4_9EUKA</name>
<dbReference type="PROSITE" id="PS00107">
    <property type="entry name" value="PROTEIN_KINASE_ATP"/>
    <property type="match status" value="1"/>
</dbReference>
<dbReference type="GO" id="GO:0004708">
    <property type="term" value="F:MAP kinase kinase activity"/>
    <property type="evidence" value="ECO:0007669"/>
    <property type="project" value="UniProtKB-EC"/>
</dbReference>
<evidence type="ECO:0000256" key="5">
    <source>
        <dbReference type="ARBA" id="ARBA00038035"/>
    </source>
</evidence>
<feature type="binding site" evidence="10">
    <location>
        <position position="83"/>
    </location>
    <ligand>
        <name>ATP</name>
        <dbReference type="ChEBI" id="CHEBI:30616"/>
    </ligand>
</feature>
<evidence type="ECO:0000259" key="12">
    <source>
        <dbReference type="PROSITE" id="PS50011"/>
    </source>
</evidence>
<dbReference type="InterPro" id="IPR017441">
    <property type="entry name" value="Protein_kinase_ATP_BS"/>
</dbReference>
<dbReference type="PANTHER" id="PTHR48013">
    <property type="entry name" value="DUAL SPECIFICITY MITOGEN-ACTIVATED PROTEIN KINASE KINASE 5-RELATED"/>
    <property type="match status" value="1"/>
</dbReference>
<dbReference type="SMART" id="SM00220">
    <property type="entry name" value="S_TKc"/>
    <property type="match status" value="1"/>
</dbReference>
<dbReference type="GO" id="GO:0004674">
    <property type="term" value="F:protein serine/threonine kinase activity"/>
    <property type="evidence" value="ECO:0007669"/>
    <property type="project" value="UniProtKB-KW"/>
</dbReference>
<dbReference type="Gene3D" id="3.30.200.20">
    <property type="entry name" value="Phosphorylase Kinase, domain 1"/>
    <property type="match status" value="1"/>
</dbReference>
<evidence type="ECO:0000256" key="11">
    <source>
        <dbReference type="RuleBase" id="RU000304"/>
    </source>
</evidence>
<comment type="catalytic activity">
    <reaction evidence="8">
        <text>L-threonyl-[protein] + ATP = O-phospho-L-threonyl-[protein] + ADP + H(+)</text>
        <dbReference type="Rhea" id="RHEA:46608"/>
        <dbReference type="Rhea" id="RHEA-COMP:11060"/>
        <dbReference type="Rhea" id="RHEA-COMP:11605"/>
        <dbReference type="ChEBI" id="CHEBI:15378"/>
        <dbReference type="ChEBI" id="CHEBI:30013"/>
        <dbReference type="ChEBI" id="CHEBI:30616"/>
        <dbReference type="ChEBI" id="CHEBI:61977"/>
        <dbReference type="ChEBI" id="CHEBI:456216"/>
        <dbReference type="EC" id="2.7.12.2"/>
    </reaction>
</comment>
<feature type="domain" description="Protein kinase" evidence="12">
    <location>
        <begin position="54"/>
        <end position="310"/>
    </location>
</feature>
<dbReference type="AlphaFoldDB" id="A0A6B2L9I4"/>
<keyword evidence="2 10" id="KW-0547">Nucleotide-binding</keyword>
<evidence type="ECO:0000256" key="3">
    <source>
        <dbReference type="ARBA" id="ARBA00022777"/>
    </source>
</evidence>
<comment type="catalytic activity">
    <reaction evidence="7">
        <text>L-seryl-[protein] + ATP = O-phospho-L-seryl-[protein] + ADP + H(+)</text>
        <dbReference type="Rhea" id="RHEA:17989"/>
        <dbReference type="Rhea" id="RHEA-COMP:9863"/>
        <dbReference type="Rhea" id="RHEA-COMP:11604"/>
        <dbReference type="ChEBI" id="CHEBI:15378"/>
        <dbReference type="ChEBI" id="CHEBI:29999"/>
        <dbReference type="ChEBI" id="CHEBI:30616"/>
        <dbReference type="ChEBI" id="CHEBI:83421"/>
        <dbReference type="ChEBI" id="CHEBI:456216"/>
        <dbReference type="EC" id="2.7.12.2"/>
    </reaction>
</comment>
<comment type="similarity">
    <text evidence="5">Belongs to the protein kinase superfamily. STE Ser/Thr protein kinase family. MAP kinase kinase subfamily.</text>
</comment>
<evidence type="ECO:0000256" key="7">
    <source>
        <dbReference type="ARBA" id="ARBA00049014"/>
    </source>
</evidence>
<dbReference type="EC" id="2.7.12.2" evidence="6"/>